<dbReference type="OrthoDB" id="9147078at2"/>
<dbReference type="AlphaFoldDB" id="A0A6N8FBF4"/>
<keyword evidence="5" id="KW-1185">Reference proteome</keyword>
<reference evidence="4 5" key="1">
    <citation type="submission" date="2019-11" db="EMBL/GenBank/DDBJ databases">
        <title>P. haliotis isolates from Z. marina roots.</title>
        <authorList>
            <person name="Cohen M."/>
            <person name="Jospin G."/>
            <person name="Eisen J.A."/>
            <person name="Coil D.A."/>
        </authorList>
    </citation>
    <scope>NUCLEOTIDE SEQUENCE [LARGE SCALE GENOMIC DNA]</scope>
    <source>
        <strain evidence="4 5">UCD-MCMsp1aY</strain>
    </source>
</reference>
<dbReference type="Gene3D" id="3.40.50.2300">
    <property type="match status" value="2"/>
</dbReference>
<evidence type="ECO:0000256" key="2">
    <source>
        <dbReference type="ARBA" id="ARBA00022729"/>
    </source>
</evidence>
<dbReference type="PANTHER" id="PTHR30483">
    <property type="entry name" value="LEUCINE-SPECIFIC-BINDING PROTEIN"/>
    <property type="match status" value="1"/>
</dbReference>
<keyword evidence="2" id="KW-0732">Signal</keyword>
<dbReference type="InterPro" id="IPR028081">
    <property type="entry name" value="Leu-bd"/>
</dbReference>
<evidence type="ECO:0000259" key="3">
    <source>
        <dbReference type="Pfam" id="PF13458"/>
    </source>
</evidence>
<organism evidence="4 5">
    <name type="scientific">Psychrosphaera haliotis</name>
    <dbReference type="NCBI Taxonomy" id="555083"/>
    <lineage>
        <taxon>Bacteria</taxon>
        <taxon>Pseudomonadati</taxon>
        <taxon>Pseudomonadota</taxon>
        <taxon>Gammaproteobacteria</taxon>
        <taxon>Alteromonadales</taxon>
        <taxon>Pseudoalteromonadaceae</taxon>
        <taxon>Psychrosphaera</taxon>
    </lineage>
</organism>
<comment type="caution">
    <text evidence="4">The sequence shown here is derived from an EMBL/GenBank/DDBJ whole genome shotgun (WGS) entry which is preliminary data.</text>
</comment>
<dbReference type="SUPFAM" id="SSF53822">
    <property type="entry name" value="Periplasmic binding protein-like I"/>
    <property type="match status" value="1"/>
</dbReference>
<sequence length="395" mass="43439">MRFLFITLISYLLLIISPHSYAKDPYIIGLDADLSAVAKDGGIAIQRGAQIAIEEINAQGGVLGRPLKLVSKDHRGNPARGKHNIKAFAATPNLIAILGGVHTPVVLQELELINQYKIPFLIPWAAGTPIIDNGFEPNYVFRLSIRDEQAGSVLVKEAKAEGHQKVALLLEQTGWGRSNQDSILKASLEQGINVTHVSWFNWRQKSMKNELTRIKESGATAIMLVANAPEGATIVKEILKSPEFKALTVYSHWGIASGQFTESFKPEELLTVNLSVLQTYSFITPTNPLLNNKVLRSYAKKFDKSVTAESIISAPGVAHSYDLIHLLAAAVELGNSVESANIQTSLENIKSFKGLVKEYKPPFSPANHDALMSHDYFMAKYNESGFLVPKTHEEK</sequence>
<dbReference type="InterPro" id="IPR028082">
    <property type="entry name" value="Peripla_BP_I"/>
</dbReference>
<evidence type="ECO:0000256" key="1">
    <source>
        <dbReference type="ARBA" id="ARBA00010062"/>
    </source>
</evidence>
<gene>
    <name evidence="4" type="ORF">GNP35_14660</name>
</gene>
<feature type="domain" description="Leucine-binding protein" evidence="3">
    <location>
        <begin position="28"/>
        <end position="384"/>
    </location>
</feature>
<dbReference type="Pfam" id="PF13458">
    <property type="entry name" value="Peripla_BP_6"/>
    <property type="match status" value="1"/>
</dbReference>
<proteinExistence type="inferred from homology"/>
<evidence type="ECO:0000313" key="4">
    <source>
        <dbReference type="EMBL" id="MUH73618.1"/>
    </source>
</evidence>
<protein>
    <submittedName>
        <fullName evidence="4">ABC transporter substrate-binding protein</fullName>
    </submittedName>
</protein>
<dbReference type="PANTHER" id="PTHR30483:SF6">
    <property type="entry name" value="PERIPLASMIC BINDING PROTEIN OF ABC TRANSPORTER FOR NATURAL AMINO ACIDS"/>
    <property type="match status" value="1"/>
</dbReference>
<dbReference type="RefSeq" id="WP_155697007.1">
    <property type="nucleotide sequence ID" value="NZ_WOCD01000005.1"/>
</dbReference>
<dbReference type="EMBL" id="WOCD01000005">
    <property type="protein sequence ID" value="MUH73618.1"/>
    <property type="molecule type" value="Genomic_DNA"/>
</dbReference>
<comment type="similarity">
    <text evidence="1">Belongs to the leucine-binding protein family.</text>
</comment>
<evidence type="ECO:0000313" key="5">
    <source>
        <dbReference type="Proteomes" id="UP000439994"/>
    </source>
</evidence>
<dbReference type="CDD" id="cd19979">
    <property type="entry name" value="PBP1_ABC_ligand_binding-like"/>
    <property type="match status" value="1"/>
</dbReference>
<name>A0A6N8FBF4_9GAMM</name>
<dbReference type="InterPro" id="IPR051010">
    <property type="entry name" value="BCAA_transport"/>
</dbReference>
<accession>A0A6N8FBF4</accession>
<dbReference type="Proteomes" id="UP000439994">
    <property type="component" value="Unassembled WGS sequence"/>
</dbReference>